<dbReference type="Gene3D" id="3.30.420.10">
    <property type="entry name" value="Ribonuclease H-like superfamily/Ribonuclease H"/>
    <property type="match status" value="1"/>
</dbReference>
<dbReference type="InterPro" id="IPR052929">
    <property type="entry name" value="RNase_H-like_EbsB-rel"/>
</dbReference>
<evidence type="ECO:0000259" key="1">
    <source>
        <dbReference type="Pfam" id="PF13456"/>
    </source>
</evidence>
<dbReference type="EnsemblPlants" id="evm.model.ctgX3.14">
    <property type="protein sequence ID" value="cds.evm.model.ctgX3.14"/>
    <property type="gene ID" value="evm.TU.ctgX3.14"/>
</dbReference>
<keyword evidence="3" id="KW-1185">Reference proteome</keyword>
<evidence type="ECO:0000313" key="3">
    <source>
        <dbReference type="Proteomes" id="UP000596661"/>
    </source>
</evidence>
<protein>
    <recommendedName>
        <fullName evidence="1">RNase H type-1 domain-containing protein</fullName>
    </recommendedName>
</protein>
<dbReference type="InterPro" id="IPR044730">
    <property type="entry name" value="RNase_H-like_dom_plant"/>
</dbReference>
<dbReference type="CDD" id="cd06222">
    <property type="entry name" value="RNase_H_like"/>
    <property type="match status" value="1"/>
</dbReference>
<organism evidence="2 3">
    <name type="scientific">Cannabis sativa</name>
    <name type="common">Hemp</name>
    <name type="synonym">Marijuana</name>
    <dbReference type="NCBI Taxonomy" id="3483"/>
    <lineage>
        <taxon>Eukaryota</taxon>
        <taxon>Viridiplantae</taxon>
        <taxon>Streptophyta</taxon>
        <taxon>Embryophyta</taxon>
        <taxon>Tracheophyta</taxon>
        <taxon>Spermatophyta</taxon>
        <taxon>Magnoliopsida</taxon>
        <taxon>eudicotyledons</taxon>
        <taxon>Gunneridae</taxon>
        <taxon>Pentapetalae</taxon>
        <taxon>rosids</taxon>
        <taxon>fabids</taxon>
        <taxon>Rosales</taxon>
        <taxon>Cannabaceae</taxon>
        <taxon>Cannabis</taxon>
    </lineage>
</organism>
<dbReference type="InterPro" id="IPR002156">
    <property type="entry name" value="RNaseH_domain"/>
</dbReference>
<accession>A0A803QS71</accession>
<dbReference type="PANTHER" id="PTHR47074">
    <property type="entry name" value="BNAC02G40300D PROTEIN"/>
    <property type="match status" value="1"/>
</dbReference>
<dbReference type="SUPFAM" id="SSF53098">
    <property type="entry name" value="Ribonuclease H-like"/>
    <property type="match status" value="1"/>
</dbReference>
<reference evidence="2" key="1">
    <citation type="submission" date="2021-03" db="UniProtKB">
        <authorList>
            <consortium name="EnsemblPlants"/>
        </authorList>
    </citation>
    <scope>IDENTIFICATION</scope>
</reference>
<proteinExistence type="predicted"/>
<dbReference type="InterPro" id="IPR012337">
    <property type="entry name" value="RNaseH-like_sf"/>
</dbReference>
<name>A0A803QS71_CANSA</name>
<dbReference type="Proteomes" id="UP000596661">
    <property type="component" value="Unassembled WGS sequence"/>
</dbReference>
<dbReference type="AlphaFoldDB" id="A0A803QS71"/>
<dbReference type="PANTHER" id="PTHR47074:SF11">
    <property type="entry name" value="REVERSE TRANSCRIPTASE-LIKE PROTEIN"/>
    <property type="match status" value="1"/>
</dbReference>
<dbReference type="Gramene" id="evm.model.ctgX3.14">
    <property type="protein sequence ID" value="cds.evm.model.ctgX3.14"/>
    <property type="gene ID" value="evm.TU.ctgX3.14"/>
</dbReference>
<feature type="domain" description="RNase H type-1" evidence="1">
    <location>
        <begin position="95"/>
        <end position="216"/>
    </location>
</feature>
<sequence length="231" mass="25548">MSRCIMSIEHALLLCTRAKQVWERVGIGTAIAATGASYFLDWCIQSFAAVDAEKRKLLPWSNAQKSLIETSWSGYTIDDGAEQWVVPSENKIKVNVNAAFFNGGNKYGCGFVARDHHGMLVEGKTLLFTGTASPELAESIGVREAMSWIKSHGWQHVTLETNCLTVVQALRSSMDMISLFGQVILDCKKLLSYLKIVSVLFVKRSANMVAHNCARYGICSIRLATLFGSRF</sequence>
<dbReference type="GO" id="GO:0004523">
    <property type="term" value="F:RNA-DNA hybrid ribonuclease activity"/>
    <property type="evidence" value="ECO:0007669"/>
    <property type="project" value="InterPro"/>
</dbReference>
<evidence type="ECO:0000313" key="2">
    <source>
        <dbReference type="EnsemblPlants" id="cds.evm.model.ctgX3.14"/>
    </source>
</evidence>
<dbReference type="Pfam" id="PF13456">
    <property type="entry name" value="RVT_3"/>
    <property type="match status" value="1"/>
</dbReference>
<dbReference type="GO" id="GO:0003676">
    <property type="term" value="F:nucleic acid binding"/>
    <property type="evidence" value="ECO:0007669"/>
    <property type="project" value="InterPro"/>
</dbReference>
<dbReference type="InterPro" id="IPR036397">
    <property type="entry name" value="RNaseH_sf"/>
</dbReference>
<dbReference type="OMA" id="TIHWIHE"/>